<dbReference type="PANTHER" id="PTHR33690:SF3">
    <property type="entry name" value="UBIQUITIN-LIKE DOMAIN-CONTAINING PROTEIN"/>
    <property type="match status" value="1"/>
</dbReference>
<name>A0A0M0JAQ1_9EUKA</name>
<protein>
    <submittedName>
        <fullName evidence="3">Uncharacterized protein</fullName>
    </submittedName>
</protein>
<comment type="caution">
    <text evidence="3">The sequence shown here is derived from an EMBL/GenBank/DDBJ whole genome shotgun (WGS) entry which is preliminary data.</text>
</comment>
<dbReference type="EMBL" id="JWZX01003181">
    <property type="protein sequence ID" value="KOO23555.1"/>
    <property type="molecule type" value="Genomic_DNA"/>
</dbReference>
<dbReference type="PANTHER" id="PTHR33690">
    <property type="entry name" value="DUF4605 DOMAIN-CONTAINING PROTEIN"/>
    <property type="match status" value="1"/>
</dbReference>
<keyword evidence="2" id="KW-0812">Transmembrane</keyword>
<dbReference type="AlphaFoldDB" id="A0A0M0JAQ1"/>
<feature type="compositionally biased region" description="Gly residues" evidence="1">
    <location>
        <begin position="40"/>
        <end position="56"/>
    </location>
</feature>
<sequence length="144" mass="14430">MVVIINGEIVPDNDPRAIARRNPKPAASTAPGQSNIRNLHGGGGAGMPRMGGAGGAGPGPLDQVAEALGIRGQSVEIPAIWRLPARRVQLIHIVILALLALFFGWHILAVAAVLHVVSGLSEQQAAAGGRPAAAGGLQGGASPG</sequence>
<evidence type="ECO:0000313" key="4">
    <source>
        <dbReference type="Proteomes" id="UP000037460"/>
    </source>
</evidence>
<dbReference type="OrthoDB" id="10060343at2759"/>
<keyword evidence="2" id="KW-1133">Transmembrane helix</keyword>
<gene>
    <name evidence="3" type="ORF">Ctob_002517</name>
</gene>
<accession>A0A0M0JAQ1</accession>
<organism evidence="3 4">
    <name type="scientific">Chrysochromulina tobinii</name>
    <dbReference type="NCBI Taxonomy" id="1460289"/>
    <lineage>
        <taxon>Eukaryota</taxon>
        <taxon>Haptista</taxon>
        <taxon>Haptophyta</taxon>
        <taxon>Prymnesiophyceae</taxon>
        <taxon>Prymnesiales</taxon>
        <taxon>Chrysochromulinaceae</taxon>
        <taxon>Chrysochromulina</taxon>
    </lineage>
</organism>
<evidence type="ECO:0000256" key="1">
    <source>
        <dbReference type="SAM" id="MobiDB-lite"/>
    </source>
</evidence>
<dbReference type="Proteomes" id="UP000037460">
    <property type="component" value="Unassembled WGS sequence"/>
</dbReference>
<keyword evidence="2" id="KW-0472">Membrane</keyword>
<evidence type="ECO:0000256" key="2">
    <source>
        <dbReference type="SAM" id="Phobius"/>
    </source>
</evidence>
<reference evidence="4" key="1">
    <citation type="journal article" date="2015" name="PLoS Genet.">
        <title>Genome Sequence and Transcriptome Analyses of Chrysochromulina tobin: Metabolic Tools for Enhanced Algal Fitness in the Prominent Order Prymnesiales (Haptophyceae).</title>
        <authorList>
            <person name="Hovde B.T."/>
            <person name="Deodato C.R."/>
            <person name="Hunsperger H.M."/>
            <person name="Ryken S.A."/>
            <person name="Yost W."/>
            <person name="Jha R.K."/>
            <person name="Patterson J."/>
            <person name="Monnat R.J. Jr."/>
            <person name="Barlow S.B."/>
            <person name="Starkenburg S.R."/>
            <person name="Cattolico R.A."/>
        </authorList>
    </citation>
    <scope>NUCLEOTIDE SEQUENCE</scope>
    <source>
        <strain evidence="4">CCMP291</strain>
    </source>
</reference>
<keyword evidence="4" id="KW-1185">Reference proteome</keyword>
<proteinExistence type="predicted"/>
<evidence type="ECO:0000313" key="3">
    <source>
        <dbReference type="EMBL" id="KOO23555.1"/>
    </source>
</evidence>
<feature type="transmembrane region" description="Helical" evidence="2">
    <location>
        <begin position="90"/>
        <end position="114"/>
    </location>
</feature>
<dbReference type="InterPro" id="IPR052502">
    <property type="entry name" value="FAM241_domain"/>
</dbReference>
<feature type="region of interest" description="Disordered" evidence="1">
    <location>
        <begin position="14"/>
        <end position="56"/>
    </location>
</feature>